<sequence length="231" mass="25082">MPKDVVLSDVDVWESSITTWLRSNAAEDPAHDIDHLLRVWRTAKALAAAEAERDGGPPPDKPADMLVVLAAALLHDIVNVPKDHPDRSRASRLSADRAEEVLHGMGFPDALIPATRHAIEAHSYSAGIPPLTIEAKLVQDADRLESLGAIGIARCFATSGLMKRALFHGEDPMAETRPLDDLQYALDHFKAKLLLLPNTMQTPAGRARAQERAAFLLSFQVQLLAEIAGDA</sequence>
<organism evidence="2 3">
    <name type="scientific">Azospirillum brasilense</name>
    <dbReference type="NCBI Taxonomy" id="192"/>
    <lineage>
        <taxon>Bacteria</taxon>
        <taxon>Pseudomonadati</taxon>
        <taxon>Pseudomonadota</taxon>
        <taxon>Alphaproteobacteria</taxon>
        <taxon>Rhodospirillales</taxon>
        <taxon>Azospirillaceae</taxon>
        <taxon>Azospirillum</taxon>
    </lineage>
</organism>
<dbReference type="Proteomes" id="UP000316083">
    <property type="component" value="Unassembled WGS sequence"/>
</dbReference>
<dbReference type="SMART" id="SM00471">
    <property type="entry name" value="HDc"/>
    <property type="match status" value="1"/>
</dbReference>
<dbReference type="InterPro" id="IPR006674">
    <property type="entry name" value="HD_domain"/>
</dbReference>
<dbReference type="PANTHER" id="PTHR33594:SF1">
    <property type="entry name" value="HD_PDEASE DOMAIN-CONTAINING PROTEIN"/>
    <property type="match status" value="1"/>
</dbReference>
<dbReference type="RefSeq" id="WP_145674180.1">
    <property type="nucleotide sequence ID" value="NZ_VITF01000002.1"/>
</dbReference>
<evidence type="ECO:0000313" key="3">
    <source>
        <dbReference type="Proteomes" id="UP000316083"/>
    </source>
</evidence>
<dbReference type="PANTHER" id="PTHR33594">
    <property type="entry name" value="SUPERFAMILY HYDROLASE, PUTATIVE (AFU_ORTHOLOGUE AFUA_1G03035)-RELATED"/>
    <property type="match status" value="1"/>
</dbReference>
<dbReference type="EMBL" id="VITF01000002">
    <property type="protein sequence ID" value="TWA72989.1"/>
    <property type="molecule type" value="Genomic_DNA"/>
</dbReference>
<evidence type="ECO:0000259" key="1">
    <source>
        <dbReference type="PROSITE" id="PS51831"/>
    </source>
</evidence>
<name>A0A560BKE9_AZOBR</name>
<dbReference type="SUPFAM" id="SSF109604">
    <property type="entry name" value="HD-domain/PDEase-like"/>
    <property type="match status" value="1"/>
</dbReference>
<dbReference type="PROSITE" id="PS51831">
    <property type="entry name" value="HD"/>
    <property type="match status" value="1"/>
</dbReference>
<dbReference type="CDD" id="cd00077">
    <property type="entry name" value="HDc"/>
    <property type="match status" value="1"/>
</dbReference>
<accession>A0A560BKE9</accession>
<dbReference type="Gene3D" id="1.10.3210.50">
    <property type="match status" value="1"/>
</dbReference>
<reference evidence="2 3" key="1">
    <citation type="submission" date="2019-06" db="EMBL/GenBank/DDBJ databases">
        <title>Genomic Encyclopedia of Type Strains, Phase IV (KMG-V): Genome sequencing to study the core and pangenomes of soil and plant-associated prokaryotes.</title>
        <authorList>
            <person name="Whitman W."/>
        </authorList>
    </citation>
    <scope>NUCLEOTIDE SEQUENCE [LARGE SCALE GENOMIC DNA]</scope>
    <source>
        <strain evidence="2 3">BR 11796</strain>
    </source>
</reference>
<evidence type="ECO:0000313" key="2">
    <source>
        <dbReference type="EMBL" id="TWA72989.1"/>
    </source>
</evidence>
<feature type="domain" description="HD" evidence="1">
    <location>
        <begin position="32"/>
        <end position="147"/>
    </location>
</feature>
<comment type="caution">
    <text evidence="2">The sequence shown here is derived from an EMBL/GenBank/DDBJ whole genome shotgun (WGS) entry which is preliminary data.</text>
</comment>
<dbReference type="Pfam" id="PF01966">
    <property type="entry name" value="HD"/>
    <property type="match status" value="1"/>
</dbReference>
<gene>
    <name evidence="2" type="ORF">FBZ82_102591</name>
</gene>
<protein>
    <recommendedName>
        <fullName evidence="1">HD domain-containing protein</fullName>
    </recommendedName>
</protein>
<dbReference type="AlphaFoldDB" id="A0A560BKE9"/>
<proteinExistence type="predicted"/>
<dbReference type="InterPro" id="IPR003607">
    <property type="entry name" value="HD/PDEase_dom"/>
</dbReference>